<dbReference type="AlphaFoldDB" id="A0A5C5Y442"/>
<dbReference type="GO" id="GO:0000160">
    <property type="term" value="P:phosphorelay signal transduction system"/>
    <property type="evidence" value="ECO:0007669"/>
    <property type="project" value="InterPro"/>
</dbReference>
<dbReference type="InterPro" id="IPR011006">
    <property type="entry name" value="CheY-like_superfamily"/>
</dbReference>
<evidence type="ECO:0000256" key="1">
    <source>
        <dbReference type="PROSITE-ProRule" id="PRU00169"/>
    </source>
</evidence>
<dbReference type="OrthoDB" id="195863at2"/>
<dbReference type="SMART" id="SM00448">
    <property type="entry name" value="REC"/>
    <property type="match status" value="1"/>
</dbReference>
<feature type="modified residue" description="4-aspartylphosphate" evidence="1">
    <location>
        <position position="63"/>
    </location>
</feature>
<sequence>MNKLSILLVEDDEIDVMSFRRGMRKYGNDCPLVVAAHGEEALRILRGSHPDKSIEPPLLIFIDVNMPVMSGAEFLRELRGDPAFAATVVFMLSTSDHPVDRRAAYEQHIAGYILKQDLGDSCQNLHELIALYRRIMLLP</sequence>
<protein>
    <submittedName>
        <fullName evidence="3">Response regulator rcp1</fullName>
    </submittedName>
</protein>
<gene>
    <name evidence="3" type="primary">rcp1_2</name>
    <name evidence="3" type="ORF">Pan14r_17910</name>
</gene>
<dbReference type="EMBL" id="SJPL01000001">
    <property type="protein sequence ID" value="TWT69503.1"/>
    <property type="molecule type" value="Genomic_DNA"/>
</dbReference>
<organism evidence="3 4">
    <name type="scientific">Crateriforma conspicua</name>
    <dbReference type="NCBI Taxonomy" id="2527996"/>
    <lineage>
        <taxon>Bacteria</taxon>
        <taxon>Pseudomonadati</taxon>
        <taxon>Planctomycetota</taxon>
        <taxon>Planctomycetia</taxon>
        <taxon>Planctomycetales</taxon>
        <taxon>Planctomycetaceae</taxon>
        <taxon>Crateriforma</taxon>
    </lineage>
</organism>
<keyword evidence="1" id="KW-0597">Phosphoprotein</keyword>
<evidence type="ECO:0000313" key="3">
    <source>
        <dbReference type="EMBL" id="TWT69503.1"/>
    </source>
</evidence>
<dbReference type="InterPro" id="IPR052893">
    <property type="entry name" value="TCS_response_regulator"/>
</dbReference>
<dbReference type="PANTHER" id="PTHR44520:SF2">
    <property type="entry name" value="RESPONSE REGULATOR RCP1"/>
    <property type="match status" value="1"/>
</dbReference>
<dbReference type="Pfam" id="PF00072">
    <property type="entry name" value="Response_reg"/>
    <property type="match status" value="1"/>
</dbReference>
<dbReference type="PANTHER" id="PTHR44520">
    <property type="entry name" value="RESPONSE REGULATOR RCP1-RELATED"/>
    <property type="match status" value="1"/>
</dbReference>
<keyword evidence="4" id="KW-1185">Reference proteome</keyword>
<comment type="caution">
    <text evidence="3">The sequence shown here is derived from an EMBL/GenBank/DDBJ whole genome shotgun (WGS) entry which is preliminary data.</text>
</comment>
<dbReference type="InterPro" id="IPR001789">
    <property type="entry name" value="Sig_transdc_resp-reg_receiver"/>
</dbReference>
<name>A0A5C5Y442_9PLAN</name>
<dbReference type="CDD" id="cd17557">
    <property type="entry name" value="REC_Rcp-like"/>
    <property type="match status" value="1"/>
</dbReference>
<reference evidence="3 4" key="1">
    <citation type="submission" date="2019-02" db="EMBL/GenBank/DDBJ databases">
        <title>Deep-cultivation of Planctomycetes and their phenomic and genomic characterization uncovers novel biology.</title>
        <authorList>
            <person name="Wiegand S."/>
            <person name="Jogler M."/>
            <person name="Boedeker C."/>
            <person name="Pinto D."/>
            <person name="Vollmers J."/>
            <person name="Rivas-Marin E."/>
            <person name="Kohn T."/>
            <person name="Peeters S.H."/>
            <person name="Heuer A."/>
            <person name="Rast P."/>
            <person name="Oberbeckmann S."/>
            <person name="Bunk B."/>
            <person name="Jeske O."/>
            <person name="Meyerdierks A."/>
            <person name="Storesund J.E."/>
            <person name="Kallscheuer N."/>
            <person name="Luecker S."/>
            <person name="Lage O.M."/>
            <person name="Pohl T."/>
            <person name="Merkel B.J."/>
            <person name="Hornburger P."/>
            <person name="Mueller R.-W."/>
            <person name="Bruemmer F."/>
            <person name="Labrenz M."/>
            <person name="Spormann A.M."/>
            <person name="Op Den Camp H."/>
            <person name="Overmann J."/>
            <person name="Amann R."/>
            <person name="Jetten M.S.M."/>
            <person name="Mascher T."/>
            <person name="Medema M.H."/>
            <person name="Devos D.P."/>
            <person name="Kaster A.-K."/>
            <person name="Ovreas L."/>
            <person name="Rohde M."/>
            <person name="Galperin M.Y."/>
            <person name="Jogler C."/>
        </authorList>
    </citation>
    <scope>NUCLEOTIDE SEQUENCE [LARGE SCALE GENOMIC DNA]</scope>
    <source>
        <strain evidence="3 4">Pan14r</strain>
    </source>
</reference>
<dbReference type="Proteomes" id="UP000317238">
    <property type="component" value="Unassembled WGS sequence"/>
</dbReference>
<feature type="domain" description="Response regulatory" evidence="2">
    <location>
        <begin position="5"/>
        <end position="130"/>
    </location>
</feature>
<dbReference type="Gene3D" id="3.40.50.2300">
    <property type="match status" value="1"/>
</dbReference>
<accession>A0A5C5Y442</accession>
<dbReference type="PROSITE" id="PS50110">
    <property type="entry name" value="RESPONSE_REGULATORY"/>
    <property type="match status" value="1"/>
</dbReference>
<dbReference type="SUPFAM" id="SSF52172">
    <property type="entry name" value="CheY-like"/>
    <property type="match status" value="1"/>
</dbReference>
<proteinExistence type="predicted"/>
<evidence type="ECO:0000313" key="4">
    <source>
        <dbReference type="Proteomes" id="UP000317238"/>
    </source>
</evidence>
<evidence type="ECO:0000259" key="2">
    <source>
        <dbReference type="PROSITE" id="PS50110"/>
    </source>
</evidence>
<dbReference type="RefSeq" id="WP_146438906.1">
    <property type="nucleotide sequence ID" value="NZ_SJPL01000001.1"/>
</dbReference>